<sequence length="274" mass="30854">MERGVSVTDIRCIRPCSPPTMANRVQSPAVSPDFRKWESCQTMPFVGEYFSRGSSVSPALSFRRCSILTSISLIVSQDLAVKSRPNLVTLRKQIMCCSKESEPKQAPLFRQDFRQKSHSSSFPSEWPPALRLDVDINQGLREFWTALKFGLLRADEGVAKLAWSSVGMQGRGNGRSPRKPADQRHRVGSDLAETRTWSALVGGELSNRCTAMASVQLKAGYASKHPTRTHGHIFFFTTKFHDYHYQTKLPDWYPAAYILASWHLNIQCSTHCNS</sequence>
<evidence type="ECO:0000313" key="3">
    <source>
        <dbReference type="Proteomes" id="UP001159363"/>
    </source>
</evidence>
<comment type="caution">
    <text evidence="2">The sequence shown here is derived from an EMBL/GenBank/DDBJ whole genome shotgun (WGS) entry which is preliminary data.</text>
</comment>
<feature type="region of interest" description="Disordered" evidence="1">
    <location>
        <begin position="169"/>
        <end position="188"/>
    </location>
</feature>
<keyword evidence="3" id="KW-1185">Reference proteome</keyword>
<dbReference type="Proteomes" id="UP001159363">
    <property type="component" value="Chromosome X"/>
</dbReference>
<organism evidence="2 3">
    <name type="scientific">Dryococelus australis</name>
    <dbReference type="NCBI Taxonomy" id="614101"/>
    <lineage>
        <taxon>Eukaryota</taxon>
        <taxon>Metazoa</taxon>
        <taxon>Ecdysozoa</taxon>
        <taxon>Arthropoda</taxon>
        <taxon>Hexapoda</taxon>
        <taxon>Insecta</taxon>
        <taxon>Pterygota</taxon>
        <taxon>Neoptera</taxon>
        <taxon>Polyneoptera</taxon>
        <taxon>Phasmatodea</taxon>
        <taxon>Verophasmatodea</taxon>
        <taxon>Anareolatae</taxon>
        <taxon>Phasmatidae</taxon>
        <taxon>Eurycanthinae</taxon>
        <taxon>Dryococelus</taxon>
    </lineage>
</organism>
<proteinExistence type="predicted"/>
<gene>
    <name evidence="2" type="ORF">PR048_012166</name>
</gene>
<protein>
    <submittedName>
        <fullName evidence="2">Uncharacterized protein</fullName>
    </submittedName>
</protein>
<evidence type="ECO:0000256" key="1">
    <source>
        <dbReference type="SAM" id="MobiDB-lite"/>
    </source>
</evidence>
<dbReference type="EMBL" id="JARBHB010000004">
    <property type="protein sequence ID" value="KAJ8885960.1"/>
    <property type="molecule type" value="Genomic_DNA"/>
</dbReference>
<reference evidence="2 3" key="1">
    <citation type="submission" date="2023-02" db="EMBL/GenBank/DDBJ databases">
        <title>LHISI_Scaffold_Assembly.</title>
        <authorList>
            <person name="Stuart O.P."/>
            <person name="Cleave R."/>
            <person name="Magrath M.J.L."/>
            <person name="Mikheyev A.S."/>
        </authorList>
    </citation>
    <scope>NUCLEOTIDE SEQUENCE [LARGE SCALE GENOMIC DNA]</scope>
    <source>
        <strain evidence="2">Daus_M_001</strain>
        <tissue evidence="2">Leg muscle</tissue>
    </source>
</reference>
<feature type="compositionally biased region" description="Basic and acidic residues" evidence="1">
    <location>
        <begin position="179"/>
        <end position="188"/>
    </location>
</feature>
<accession>A0ABQ9HNK5</accession>
<evidence type="ECO:0000313" key="2">
    <source>
        <dbReference type="EMBL" id="KAJ8885960.1"/>
    </source>
</evidence>
<name>A0ABQ9HNK5_9NEOP</name>